<reference evidence="1" key="1">
    <citation type="submission" date="2020-08" db="EMBL/GenBank/DDBJ databases">
        <title>Multicomponent nature underlies the extraordinary mechanical properties of spider dragline silk.</title>
        <authorList>
            <person name="Kono N."/>
            <person name="Nakamura H."/>
            <person name="Mori M."/>
            <person name="Yoshida Y."/>
            <person name="Ohtoshi R."/>
            <person name="Malay A.D."/>
            <person name="Moran D.A.P."/>
            <person name="Tomita M."/>
            <person name="Numata K."/>
            <person name="Arakawa K."/>
        </authorList>
    </citation>
    <scope>NUCLEOTIDE SEQUENCE</scope>
</reference>
<dbReference type="Proteomes" id="UP000887013">
    <property type="component" value="Unassembled WGS sequence"/>
</dbReference>
<comment type="caution">
    <text evidence="1">The sequence shown here is derived from an EMBL/GenBank/DDBJ whole genome shotgun (WGS) entry which is preliminary data.</text>
</comment>
<organism evidence="1 2">
    <name type="scientific">Nephila pilipes</name>
    <name type="common">Giant wood spider</name>
    <name type="synonym">Nephila maculata</name>
    <dbReference type="NCBI Taxonomy" id="299642"/>
    <lineage>
        <taxon>Eukaryota</taxon>
        <taxon>Metazoa</taxon>
        <taxon>Ecdysozoa</taxon>
        <taxon>Arthropoda</taxon>
        <taxon>Chelicerata</taxon>
        <taxon>Arachnida</taxon>
        <taxon>Araneae</taxon>
        <taxon>Araneomorphae</taxon>
        <taxon>Entelegynae</taxon>
        <taxon>Araneoidea</taxon>
        <taxon>Nephilidae</taxon>
        <taxon>Nephila</taxon>
    </lineage>
</organism>
<keyword evidence="2" id="KW-1185">Reference proteome</keyword>
<proteinExistence type="predicted"/>
<evidence type="ECO:0000313" key="2">
    <source>
        <dbReference type="Proteomes" id="UP000887013"/>
    </source>
</evidence>
<dbReference type="EMBL" id="BMAW01120322">
    <property type="protein sequence ID" value="GFT88702.1"/>
    <property type="molecule type" value="Genomic_DNA"/>
</dbReference>
<name>A0A8X6PW88_NEPPI</name>
<dbReference type="AlphaFoldDB" id="A0A8X6PW88"/>
<accession>A0A8X6PW88</accession>
<gene>
    <name evidence="1" type="ORF">NPIL_170511</name>
</gene>
<protein>
    <submittedName>
        <fullName evidence="1">Uncharacterized protein</fullName>
    </submittedName>
</protein>
<sequence>MNHLITEANPLLWRIPFVANEAKRQPDFRPKIHVFWDCHSSANSTLNPHGRGLSGRENKTKSARFWFLFSDGGVRPSHQGCGYSVGQQPLGLG</sequence>
<evidence type="ECO:0000313" key="1">
    <source>
        <dbReference type="EMBL" id="GFT88702.1"/>
    </source>
</evidence>